<protein>
    <recommendedName>
        <fullName evidence="4">Anti-sigma factor</fullName>
    </recommendedName>
</protein>
<feature type="region of interest" description="Disordered" evidence="1">
    <location>
        <begin position="66"/>
        <end position="85"/>
    </location>
</feature>
<dbReference type="AlphaFoldDB" id="A0A512D1W0"/>
<accession>A0A512D1W0</accession>
<keyword evidence="3" id="KW-1185">Reference proteome</keyword>
<dbReference type="Proteomes" id="UP000321534">
    <property type="component" value="Unassembled WGS sequence"/>
</dbReference>
<proteinExistence type="predicted"/>
<sequence length="236" mass="24380">MTPHLKGYVRAYVDRALPPAMLHLYDKHLVCCTVCRAAADQERRIVAALRSDTGVPMSLRTSLMGLGAAPSGEPQPAPAPVRDTRAPRIPLPPPGLRMPSAPSYDPVPTVRPTAPALHRSPMRAAVVASIAAGASVAAAWGLAIAPVPGSRVPSVRGPVASFGDSSVTAVNFGGSVLPGDRVAPVTRDSRSTRDLGSDNVPYWVVTTPASTRALGTVNGVVAPARVINVRSAQSGP</sequence>
<organism evidence="2 3">
    <name type="scientific">Terrabacter aerolatus</name>
    <dbReference type="NCBI Taxonomy" id="422442"/>
    <lineage>
        <taxon>Bacteria</taxon>
        <taxon>Bacillati</taxon>
        <taxon>Actinomycetota</taxon>
        <taxon>Actinomycetes</taxon>
        <taxon>Micrococcales</taxon>
        <taxon>Intrasporangiaceae</taxon>
        <taxon>Terrabacter</taxon>
    </lineage>
</organism>
<evidence type="ECO:0000256" key="1">
    <source>
        <dbReference type="SAM" id="MobiDB-lite"/>
    </source>
</evidence>
<evidence type="ECO:0000313" key="2">
    <source>
        <dbReference type="EMBL" id="GEO30455.1"/>
    </source>
</evidence>
<dbReference type="OrthoDB" id="5148815at2"/>
<name>A0A512D1W0_9MICO</name>
<gene>
    <name evidence="2" type="ORF">TAE01_22650</name>
</gene>
<comment type="caution">
    <text evidence="2">The sequence shown here is derived from an EMBL/GenBank/DDBJ whole genome shotgun (WGS) entry which is preliminary data.</text>
</comment>
<dbReference type="RefSeq" id="WP_147066422.1">
    <property type="nucleotide sequence ID" value="NZ_BAAARO010000016.1"/>
</dbReference>
<evidence type="ECO:0000313" key="3">
    <source>
        <dbReference type="Proteomes" id="UP000321534"/>
    </source>
</evidence>
<evidence type="ECO:0008006" key="4">
    <source>
        <dbReference type="Google" id="ProtNLM"/>
    </source>
</evidence>
<reference evidence="2 3" key="1">
    <citation type="submission" date="2019-07" db="EMBL/GenBank/DDBJ databases">
        <title>Whole genome shotgun sequence of Terrabacter aerolatus NBRC 106305.</title>
        <authorList>
            <person name="Hosoyama A."/>
            <person name="Uohara A."/>
            <person name="Ohji S."/>
            <person name="Ichikawa N."/>
        </authorList>
    </citation>
    <scope>NUCLEOTIDE SEQUENCE [LARGE SCALE GENOMIC DNA]</scope>
    <source>
        <strain evidence="2 3">NBRC 106305</strain>
    </source>
</reference>
<dbReference type="EMBL" id="BJYX01000010">
    <property type="protein sequence ID" value="GEO30455.1"/>
    <property type="molecule type" value="Genomic_DNA"/>
</dbReference>